<dbReference type="Proteomes" id="UP000471199">
    <property type="component" value="Unassembled WGS sequence"/>
</dbReference>
<accession>A0A6B5HJ15</accession>
<proteinExistence type="predicted"/>
<reference evidence="1 2" key="1">
    <citation type="submission" date="2019-11" db="EMBL/GenBank/DDBJ databases">
        <title>Implementation of targeted gown and glove precautions to prevent Staphylococcus aureus acquisition in community-based nursing homes.</title>
        <authorList>
            <person name="Stine O.C."/>
        </authorList>
    </citation>
    <scope>NUCLEOTIDE SEQUENCE [LARGE SCALE GENOMIC DNA]</scope>
    <source>
        <strain evidence="1 2">S_2062.LAUP.DI</strain>
    </source>
</reference>
<evidence type="ECO:0000313" key="2">
    <source>
        <dbReference type="Proteomes" id="UP000471199"/>
    </source>
</evidence>
<comment type="caution">
    <text evidence="1">The sequence shown here is derived from an EMBL/GenBank/DDBJ whole genome shotgun (WGS) entry which is preliminary data.</text>
</comment>
<feature type="non-terminal residue" evidence="1">
    <location>
        <position position="1"/>
    </location>
</feature>
<protein>
    <submittedName>
        <fullName evidence="1">Oxidoreductase</fullName>
    </submittedName>
</protein>
<dbReference type="AlphaFoldDB" id="A0A6B5HJ15"/>
<evidence type="ECO:0000313" key="1">
    <source>
        <dbReference type="EMBL" id="MVK34356.1"/>
    </source>
</evidence>
<sequence>TSISKTPKVTGKGQQYFVNKFLGEK</sequence>
<gene>
    <name evidence="1" type="ORF">GO814_04310</name>
</gene>
<name>A0A6B5HJ15_STAAU</name>
<organism evidence="1 2">
    <name type="scientific">Staphylococcus aureus</name>
    <dbReference type="NCBI Taxonomy" id="1280"/>
    <lineage>
        <taxon>Bacteria</taxon>
        <taxon>Bacillati</taxon>
        <taxon>Bacillota</taxon>
        <taxon>Bacilli</taxon>
        <taxon>Bacillales</taxon>
        <taxon>Staphylococcaceae</taxon>
        <taxon>Staphylococcus</taxon>
    </lineage>
</organism>
<dbReference type="EMBL" id="WPTS01000022">
    <property type="protein sequence ID" value="MVK34356.1"/>
    <property type="molecule type" value="Genomic_DNA"/>
</dbReference>